<dbReference type="GO" id="GO:0004540">
    <property type="term" value="F:RNA nuclease activity"/>
    <property type="evidence" value="ECO:0007669"/>
    <property type="project" value="InterPro"/>
</dbReference>
<proteinExistence type="predicted"/>
<name>A0A1F6LRV6_9BACT</name>
<dbReference type="InterPro" id="IPR047140">
    <property type="entry name" value="LabA"/>
</dbReference>
<dbReference type="Proteomes" id="UP000176329">
    <property type="component" value="Unassembled WGS sequence"/>
</dbReference>
<protein>
    <recommendedName>
        <fullName evidence="2">NYN domain-containing protein</fullName>
    </recommendedName>
</protein>
<comment type="caution">
    <text evidence="3">The sequence shown here is derived from an EMBL/GenBank/DDBJ whole genome shotgun (WGS) entry which is preliminary data.</text>
</comment>
<evidence type="ECO:0000313" key="4">
    <source>
        <dbReference type="Proteomes" id="UP000176329"/>
    </source>
</evidence>
<evidence type="ECO:0000256" key="1">
    <source>
        <dbReference type="SAM" id="MobiDB-lite"/>
    </source>
</evidence>
<dbReference type="Gene3D" id="3.40.50.1010">
    <property type="entry name" value="5'-nuclease"/>
    <property type="match status" value="1"/>
</dbReference>
<evidence type="ECO:0000259" key="2">
    <source>
        <dbReference type="Pfam" id="PF01936"/>
    </source>
</evidence>
<gene>
    <name evidence="3" type="ORF">A2848_01305</name>
</gene>
<dbReference type="PANTHER" id="PTHR35458">
    <property type="entry name" value="SLR0755 PROTEIN"/>
    <property type="match status" value="1"/>
</dbReference>
<feature type="region of interest" description="Disordered" evidence="1">
    <location>
        <begin position="219"/>
        <end position="246"/>
    </location>
</feature>
<dbReference type="Pfam" id="PF01936">
    <property type="entry name" value="NYN"/>
    <property type="match status" value="1"/>
</dbReference>
<evidence type="ECO:0000313" key="3">
    <source>
        <dbReference type="EMBL" id="OGH62096.1"/>
    </source>
</evidence>
<dbReference type="CDD" id="cd10911">
    <property type="entry name" value="PIN_LabA"/>
    <property type="match status" value="1"/>
</dbReference>
<reference evidence="3 4" key="1">
    <citation type="journal article" date="2016" name="Nat. Commun.">
        <title>Thousands of microbial genomes shed light on interconnected biogeochemical processes in an aquifer system.</title>
        <authorList>
            <person name="Anantharaman K."/>
            <person name="Brown C.T."/>
            <person name="Hug L.A."/>
            <person name="Sharon I."/>
            <person name="Castelle C.J."/>
            <person name="Probst A.J."/>
            <person name="Thomas B.C."/>
            <person name="Singh A."/>
            <person name="Wilkins M.J."/>
            <person name="Karaoz U."/>
            <person name="Brodie E.L."/>
            <person name="Williams K.H."/>
            <person name="Hubbard S.S."/>
            <person name="Banfield J.F."/>
        </authorList>
    </citation>
    <scope>NUCLEOTIDE SEQUENCE [LARGE SCALE GENOMIC DNA]</scope>
</reference>
<dbReference type="EMBL" id="MFPV01000020">
    <property type="protein sequence ID" value="OGH62096.1"/>
    <property type="molecule type" value="Genomic_DNA"/>
</dbReference>
<feature type="domain" description="NYN" evidence="2">
    <location>
        <begin position="20"/>
        <end position="167"/>
    </location>
</feature>
<dbReference type="AlphaFoldDB" id="A0A1F6LRV6"/>
<dbReference type="PANTHER" id="PTHR35458:SF8">
    <property type="entry name" value="SLR0650 PROTEIN"/>
    <property type="match status" value="1"/>
</dbReference>
<accession>A0A1F6LRV6</accession>
<dbReference type="InterPro" id="IPR021139">
    <property type="entry name" value="NYN"/>
</dbReference>
<sequence>MSRKSDTPEIPVQIHYTAQRVGVFIDVQNMYYSAKNLFGAKVNFINVVKGAIRDRELVRAIAYVVETPQQHEVRFLDALRLQGIELKERDLQVFSSGVKKADWDVGITVDAIRMSDKLDVVVLVSGDGDYIPLVEYLQGKGCKVEVMAFRNTSSSRLVECVDQFIDLADDSASYLIKNGGTGSAGGGHSHAQHAPASDDVIALEPENDAAVAYIEPRESGRNVQQKKTMNGNGGGGGQRRMKRTIM</sequence>
<organism evidence="3 4">
    <name type="scientific">Candidatus Magasanikbacteria bacterium RIFCSPHIGHO2_01_FULL_50_8</name>
    <dbReference type="NCBI Taxonomy" id="1798674"/>
    <lineage>
        <taxon>Bacteria</taxon>
        <taxon>Candidatus Magasanikiibacteriota</taxon>
    </lineage>
</organism>